<dbReference type="InterPro" id="IPR048366">
    <property type="entry name" value="TNP-like_GBD"/>
</dbReference>
<gene>
    <name evidence="3" type="ORF">MEUPH1_LOCUS15315</name>
</gene>
<evidence type="ECO:0008006" key="5">
    <source>
        <dbReference type="Google" id="ProtNLM"/>
    </source>
</evidence>
<evidence type="ECO:0000313" key="4">
    <source>
        <dbReference type="Proteomes" id="UP001160148"/>
    </source>
</evidence>
<reference evidence="3 4" key="1">
    <citation type="submission" date="2023-01" db="EMBL/GenBank/DDBJ databases">
        <authorList>
            <person name="Whitehead M."/>
        </authorList>
    </citation>
    <scope>NUCLEOTIDE SEQUENCE [LARGE SCALE GENOMIC DNA]</scope>
</reference>
<evidence type="ECO:0000313" key="3">
    <source>
        <dbReference type="EMBL" id="CAI6359962.1"/>
    </source>
</evidence>
<comment type="caution">
    <text evidence="3">The sequence shown here is derived from an EMBL/GenBank/DDBJ whole genome shotgun (WGS) entry which is preliminary data.</text>
</comment>
<protein>
    <recommendedName>
        <fullName evidence="5">Transposable element P transposase</fullName>
    </recommendedName>
</protein>
<dbReference type="Pfam" id="PF21788">
    <property type="entry name" value="TNP-like_GBD"/>
    <property type="match status" value="1"/>
</dbReference>
<name>A0AAV0WVQ5_9HEMI</name>
<evidence type="ECO:0000259" key="2">
    <source>
        <dbReference type="Pfam" id="PF21788"/>
    </source>
</evidence>
<dbReference type="Pfam" id="PF21787">
    <property type="entry name" value="TNP-like_RNaseH_N"/>
    <property type="match status" value="1"/>
</dbReference>
<feature type="domain" description="Transposable element P transposase-like GTP-binding insertion" evidence="2">
    <location>
        <begin position="103"/>
        <end position="220"/>
    </location>
</feature>
<sequence length="412" mass="46571">MDLKKQQIIGPHNKVQVMFARGLFDNWKLPIYFDFDQDMTINILHEAISKLYECGFIVVAMVSDLGSTNRKLQKQLEVCPSNPSFPYPSIPDGKVFVFCDVPHLIKLVRNHFIDQDFILADGRYIDKTPLEKLVELQTQNHLKGLKTGWKLNSSILQVKGNERQCVKSATKLLSRNVAQAILWAGDSNLLGNCEYKLTASFINLINSWFDILNSSMKYGHHPGSNAYGVDLDVQNKILNDVSNIIEGMVVKSHNTLQPFQHGILLTNASIQGIFSYLKQNFNISYLITKRFNQDILETLRGMGCNFDNPIPLEFIYRLRKYILCKHSSTVFTLHTNCKEDTTNKENIVTPSSLSTITTDEPEIVLTQCIFDAIIDDTSLNAELELEESIKVQKEGCLSIGRISKAGLIYLAG</sequence>
<accession>A0AAV0WVQ5</accession>
<feature type="domain" description="Transposable element P transposase-like RNase H" evidence="1">
    <location>
        <begin position="13"/>
        <end position="76"/>
    </location>
</feature>
<evidence type="ECO:0000259" key="1">
    <source>
        <dbReference type="Pfam" id="PF21787"/>
    </source>
</evidence>
<dbReference type="AlphaFoldDB" id="A0AAV0WVQ5"/>
<organism evidence="3 4">
    <name type="scientific">Macrosiphum euphorbiae</name>
    <name type="common">potato aphid</name>
    <dbReference type="NCBI Taxonomy" id="13131"/>
    <lineage>
        <taxon>Eukaryota</taxon>
        <taxon>Metazoa</taxon>
        <taxon>Ecdysozoa</taxon>
        <taxon>Arthropoda</taxon>
        <taxon>Hexapoda</taxon>
        <taxon>Insecta</taxon>
        <taxon>Pterygota</taxon>
        <taxon>Neoptera</taxon>
        <taxon>Paraneoptera</taxon>
        <taxon>Hemiptera</taxon>
        <taxon>Sternorrhyncha</taxon>
        <taxon>Aphidomorpha</taxon>
        <taxon>Aphidoidea</taxon>
        <taxon>Aphididae</taxon>
        <taxon>Macrosiphini</taxon>
        <taxon>Macrosiphum</taxon>
    </lineage>
</organism>
<proteinExistence type="predicted"/>
<dbReference type="InterPro" id="IPR048365">
    <property type="entry name" value="TNP-like_RNaseH_N"/>
</dbReference>
<dbReference type="Proteomes" id="UP001160148">
    <property type="component" value="Unassembled WGS sequence"/>
</dbReference>
<dbReference type="EMBL" id="CARXXK010000002">
    <property type="protein sequence ID" value="CAI6359962.1"/>
    <property type="molecule type" value="Genomic_DNA"/>
</dbReference>
<keyword evidence="4" id="KW-1185">Reference proteome</keyword>